<keyword evidence="9" id="KW-0460">Magnesium</keyword>
<dbReference type="GO" id="GO:0046872">
    <property type="term" value="F:metal ion binding"/>
    <property type="evidence" value="ECO:0007669"/>
    <property type="project" value="UniProtKB-KW"/>
</dbReference>
<proteinExistence type="inferred from homology"/>
<evidence type="ECO:0000256" key="3">
    <source>
        <dbReference type="ARBA" id="ARBA00011955"/>
    </source>
</evidence>
<keyword evidence="5" id="KW-0285">Flavoprotein</keyword>
<dbReference type="SUPFAM" id="SSF143631">
    <property type="entry name" value="ApbE-like"/>
    <property type="match status" value="1"/>
</dbReference>
<dbReference type="Gene3D" id="3.10.520.10">
    <property type="entry name" value="ApbE-like domains"/>
    <property type="match status" value="1"/>
</dbReference>
<sequence length="326" mass="36057">MAENVASGRRCYYYKAVIRAQERKGQSKMMPRKRLHCFGSSCQLTVSATPGEAARLFDLALTELSRIEAKFSVYDAGSVISRVNQAAGTGSSTELDSEARSLFDFVAALWKESNHLFDPTTRLLQDCYDDNGRLKATEQQIKAMVSLVGWNKLQLDSDGAYLPEKGMLIDLNSCIRPYALDTVRKRLVKEGVEHALLELDHDAVTIGKQADGANWLLGLRHPHGRRTAINRVKLNNRGFAMRGDFERRITFDGESFGRGLSPVDGFPVPGMLSVSVIADTCLNACSAASIARLKTEQAAVNWLDRLGLPWMAIDRQLKCHGPLAPK</sequence>
<accession>A0A2N5X7J0</accession>
<protein>
    <recommendedName>
        <fullName evidence="4">FAD:protein FMN transferase</fullName>
        <ecNumber evidence="3">2.7.1.180</ecNumber>
    </recommendedName>
    <alternativeName>
        <fullName evidence="10">Flavin transferase</fullName>
    </alternativeName>
</protein>
<evidence type="ECO:0000256" key="5">
    <source>
        <dbReference type="ARBA" id="ARBA00022630"/>
    </source>
</evidence>
<keyword evidence="7" id="KW-0479">Metal-binding</keyword>
<name>A0A2N5X7J0_9GAMM</name>
<keyword evidence="6" id="KW-0808">Transferase</keyword>
<reference evidence="12 13" key="1">
    <citation type="submission" date="2018-01" db="EMBL/GenBank/DDBJ databases">
        <title>The draft genome sequence of Halioglobus lutimaris HF004.</title>
        <authorList>
            <person name="Du Z.-J."/>
            <person name="Shi M.-J."/>
        </authorList>
    </citation>
    <scope>NUCLEOTIDE SEQUENCE [LARGE SCALE GENOMIC DNA]</scope>
    <source>
        <strain evidence="12 13">HF004</strain>
    </source>
</reference>
<keyword evidence="8" id="KW-0274">FAD</keyword>
<evidence type="ECO:0000256" key="8">
    <source>
        <dbReference type="ARBA" id="ARBA00022827"/>
    </source>
</evidence>
<gene>
    <name evidence="12" type="ORF">C0039_04460</name>
</gene>
<comment type="similarity">
    <text evidence="2">Belongs to the ApbE family.</text>
</comment>
<dbReference type="Proteomes" id="UP000235005">
    <property type="component" value="Unassembled WGS sequence"/>
</dbReference>
<dbReference type="GO" id="GO:0016740">
    <property type="term" value="F:transferase activity"/>
    <property type="evidence" value="ECO:0007669"/>
    <property type="project" value="UniProtKB-KW"/>
</dbReference>
<comment type="caution">
    <text evidence="12">The sequence shown here is derived from an EMBL/GenBank/DDBJ whole genome shotgun (WGS) entry which is preliminary data.</text>
</comment>
<evidence type="ECO:0000256" key="4">
    <source>
        <dbReference type="ARBA" id="ARBA00016337"/>
    </source>
</evidence>
<dbReference type="EC" id="2.7.1.180" evidence="3"/>
<dbReference type="PANTHER" id="PTHR30040:SF2">
    <property type="entry name" value="FAD:PROTEIN FMN TRANSFERASE"/>
    <property type="match status" value="1"/>
</dbReference>
<evidence type="ECO:0000256" key="10">
    <source>
        <dbReference type="ARBA" id="ARBA00031306"/>
    </source>
</evidence>
<evidence type="ECO:0000256" key="7">
    <source>
        <dbReference type="ARBA" id="ARBA00022723"/>
    </source>
</evidence>
<dbReference type="EMBL" id="PKUS01000002">
    <property type="protein sequence ID" value="PLW70456.1"/>
    <property type="molecule type" value="Genomic_DNA"/>
</dbReference>
<comment type="catalytic activity">
    <reaction evidence="11">
        <text>L-threonyl-[protein] + FAD = FMN-L-threonyl-[protein] + AMP + H(+)</text>
        <dbReference type="Rhea" id="RHEA:36847"/>
        <dbReference type="Rhea" id="RHEA-COMP:11060"/>
        <dbReference type="Rhea" id="RHEA-COMP:11061"/>
        <dbReference type="ChEBI" id="CHEBI:15378"/>
        <dbReference type="ChEBI" id="CHEBI:30013"/>
        <dbReference type="ChEBI" id="CHEBI:57692"/>
        <dbReference type="ChEBI" id="CHEBI:74257"/>
        <dbReference type="ChEBI" id="CHEBI:456215"/>
        <dbReference type="EC" id="2.7.1.180"/>
    </reaction>
</comment>
<dbReference type="InterPro" id="IPR024932">
    <property type="entry name" value="ApbE"/>
</dbReference>
<organism evidence="12 13">
    <name type="scientific">Pseudohalioglobus lutimaris</name>
    <dbReference type="NCBI Taxonomy" id="1737061"/>
    <lineage>
        <taxon>Bacteria</taxon>
        <taxon>Pseudomonadati</taxon>
        <taxon>Pseudomonadota</taxon>
        <taxon>Gammaproteobacteria</taxon>
        <taxon>Cellvibrionales</taxon>
        <taxon>Halieaceae</taxon>
        <taxon>Pseudohalioglobus</taxon>
    </lineage>
</organism>
<dbReference type="AlphaFoldDB" id="A0A2N5X7J0"/>
<comment type="cofactor">
    <cofactor evidence="1">
        <name>Mg(2+)</name>
        <dbReference type="ChEBI" id="CHEBI:18420"/>
    </cofactor>
</comment>
<evidence type="ECO:0000256" key="11">
    <source>
        <dbReference type="ARBA" id="ARBA00048540"/>
    </source>
</evidence>
<evidence type="ECO:0000256" key="1">
    <source>
        <dbReference type="ARBA" id="ARBA00001946"/>
    </source>
</evidence>
<evidence type="ECO:0000313" key="13">
    <source>
        <dbReference type="Proteomes" id="UP000235005"/>
    </source>
</evidence>
<dbReference type="OrthoDB" id="9778595at2"/>
<keyword evidence="13" id="KW-1185">Reference proteome</keyword>
<evidence type="ECO:0000256" key="9">
    <source>
        <dbReference type="ARBA" id="ARBA00022842"/>
    </source>
</evidence>
<evidence type="ECO:0000256" key="2">
    <source>
        <dbReference type="ARBA" id="ARBA00008282"/>
    </source>
</evidence>
<evidence type="ECO:0000313" key="12">
    <source>
        <dbReference type="EMBL" id="PLW70456.1"/>
    </source>
</evidence>
<dbReference type="PANTHER" id="PTHR30040">
    <property type="entry name" value="THIAMINE BIOSYNTHESIS LIPOPROTEIN APBE"/>
    <property type="match status" value="1"/>
</dbReference>
<dbReference type="InterPro" id="IPR003374">
    <property type="entry name" value="ApbE-like_sf"/>
</dbReference>
<evidence type="ECO:0000256" key="6">
    <source>
        <dbReference type="ARBA" id="ARBA00022679"/>
    </source>
</evidence>
<dbReference type="Pfam" id="PF02424">
    <property type="entry name" value="ApbE"/>
    <property type="match status" value="1"/>
</dbReference>